<dbReference type="Proteomes" id="UP000824120">
    <property type="component" value="Chromosome 1"/>
</dbReference>
<name>A0A9J6AYA2_SOLCO</name>
<sequence>MDNSSNITELCESSNQENDMVTSICNDGIADFETMHMSIGELVEPLCVLGSGSCDGVISDPCNKYVEIDQVYKNKATLKSVMQNYAIENRFQYRTLRSNAIIYLFGMYFDECEWLMKASNIDKSRNV</sequence>
<evidence type="ECO:0000313" key="2">
    <source>
        <dbReference type="Proteomes" id="UP000824120"/>
    </source>
</evidence>
<organism evidence="1 2">
    <name type="scientific">Solanum commersonii</name>
    <name type="common">Commerson's wild potato</name>
    <name type="synonym">Commerson's nightshade</name>
    <dbReference type="NCBI Taxonomy" id="4109"/>
    <lineage>
        <taxon>Eukaryota</taxon>
        <taxon>Viridiplantae</taxon>
        <taxon>Streptophyta</taxon>
        <taxon>Embryophyta</taxon>
        <taxon>Tracheophyta</taxon>
        <taxon>Spermatophyta</taxon>
        <taxon>Magnoliopsida</taxon>
        <taxon>eudicotyledons</taxon>
        <taxon>Gunneridae</taxon>
        <taxon>Pentapetalae</taxon>
        <taxon>asterids</taxon>
        <taxon>lamiids</taxon>
        <taxon>Solanales</taxon>
        <taxon>Solanaceae</taxon>
        <taxon>Solanoideae</taxon>
        <taxon>Solaneae</taxon>
        <taxon>Solanum</taxon>
    </lineage>
</organism>
<comment type="caution">
    <text evidence="1">The sequence shown here is derived from an EMBL/GenBank/DDBJ whole genome shotgun (WGS) entry which is preliminary data.</text>
</comment>
<keyword evidence="2" id="KW-1185">Reference proteome</keyword>
<reference evidence="1 2" key="1">
    <citation type="submission" date="2020-09" db="EMBL/GenBank/DDBJ databases">
        <title>De no assembly of potato wild relative species, Solanum commersonii.</title>
        <authorList>
            <person name="Cho K."/>
        </authorList>
    </citation>
    <scope>NUCLEOTIDE SEQUENCE [LARGE SCALE GENOMIC DNA]</scope>
    <source>
        <strain evidence="1">LZ3.2</strain>
        <tissue evidence="1">Leaf</tissue>
    </source>
</reference>
<accession>A0A9J6AYA2</accession>
<gene>
    <name evidence="1" type="ORF">H5410_001086</name>
</gene>
<proteinExistence type="predicted"/>
<dbReference type="AlphaFoldDB" id="A0A9J6AYA2"/>
<dbReference type="EMBL" id="JACXVP010000001">
    <property type="protein sequence ID" value="KAG5629369.1"/>
    <property type="molecule type" value="Genomic_DNA"/>
</dbReference>
<evidence type="ECO:0000313" key="1">
    <source>
        <dbReference type="EMBL" id="KAG5629369.1"/>
    </source>
</evidence>
<dbReference type="OrthoDB" id="1211624at2759"/>
<protein>
    <submittedName>
        <fullName evidence="1">Uncharacterized protein</fullName>
    </submittedName>
</protein>